<dbReference type="PANTHER" id="PTHR39113:SF1">
    <property type="entry name" value="MEMBRANE LIPOPROTEIN"/>
    <property type="match status" value="1"/>
</dbReference>
<proteinExistence type="predicted"/>
<dbReference type="OrthoDB" id="2017304at2759"/>
<keyword evidence="1" id="KW-1133">Transmembrane helix</keyword>
<protein>
    <submittedName>
        <fullName evidence="2">Membrane lipoprotein</fullName>
    </submittedName>
</protein>
<feature type="transmembrane region" description="Helical" evidence="1">
    <location>
        <begin position="44"/>
        <end position="69"/>
    </location>
</feature>
<feature type="transmembrane region" description="Helical" evidence="1">
    <location>
        <begin position="116"/>
        <end position="142"/>
    </location>
</feature>
<keyword evidence="3" id="KW-1185">Reference proteome</keyword>
<dbReference type="EMBL" id="CACSLK010012206">
    <property type="protein sequence ID" value="CAA0814221.1"/>
    <property type="molecule type" value="Genomic_DNA"/>
</dbReference>
<feature type="transmembrane region" description="Helical" evidence="1">
    <location>
        <begin position="76"/>
        <end position="96"/>
    </location>
</feature>
<feature type="transmembrane region" description="Helical" evidence="1">
    <location>
        <begin position="12"/>
        <end position="32"/>
    </location>
</feature>
<dbReference type="Proteomes" id="UP001153555">
    <property type="component" value="Unassembled WGS sequence"/>
</dbReference>
<comment type="caution">
    <text evidence="2">The sequence shown here is derived from an EMBL/GenBank/DDBJ whole genome shotgun (WGS) entry which is preliminary data.</text>
</comment>
<organism evidence="2 3">
    <name type="scientific">Striga hermonthica</name>
    <name type="common">Purple witchweed</name>
    <name type="synonym">Buchnera hermonthica</name>
    <dbReference type="NCBI Taxonomy" id="68872"/>
    <lineage>
        <taxon>Eukaryota</taxon>
        <taxon>Viridiplantae</taxon>
        <taxon>Streptophyta</taxon>
        <taxon>Embryophyta</taxon>
        <taxon>Tracheophyta</taxon>
        <taxon>Spermatophyta</taxon>
        <taxon>Magnoliopsida</taxon>
        <taxon>eudicotyledons</taxon>
        <taxon>Gunneridae</taxon>
        <taxon>Pentapetalae</taxon>
        <taxon>asterids</taxon>
        <taxon>lamiids</taxon>
        <taxon>Lamiales</taxon>
        <taxon>Orobanchaceae</taxon>
        <taxon>Buchnereae</taxon>
        <taxon>Striga</taxon>
    </lineage>
</organism>
<evidence type="ECO:0000313" key="2">
    <source>
        <dbReference type="EMBL" id="CAA0814221.1"/>
    </source>
</evidence>
<evidence type="ECO:0000256" key="1">
    <source>
        <dbReference type="SAM" id="Phobius"/>
    </source>
</evidence>
<dbReference type="PANTHER" id="PTHR39113">
    <property type="entry name" value="MEMBRANE LIPOPROTEIN-RELATED"/>
    <property type="match status" value="1"/>
</dbReference>
<accession>A0A9N7MU03</accession>
<dbReference type="AlphaFoldDB" id="A0A9N7MU03"/>
<reference evidence="2" key="1">
    <citation type="submission" date="2019-12" db="EMBL/GenBank/DDBJ databases">
        <authorList>
            <person name="Scholes J."/>
        </authorList>
    </citation>
    <scope>NUCLEOTIDE SEQUENCE</scope>
</reference>
<gene>
    <name evidence="2" type="ORF">SHERM_14525</name>
</gene>
<name>A0A9N7MU03_STRHE</name>
<sequence>MASSKPRSSCSFLDLLMSLFSLALVLLSAASVGPTLLLRLPPSFLGWAFLAVSALSLSSAFIGLCPCLARSCFRAYVSLVIASSASQLLGIVALFAREKSSLSMLKSPRDPREAKALARLECGVLMAMFAVQLGVMILCCAVSCCMAREYEGLDAAETKENNKEVKKMEFDEKMMRSKAIWAVDEEA</sequence>
<keyword evidence="1" id="KW-0812">Transmembrane</keyword>
<evidence type="ECO:0000313" key="3">
    <source>
        <dbReference type="Proteomes" id="UP001153555"/>
    </source>
</evidence>
<keyword evidence="1" id="KW-0472">Membrane</keyword>
<keyword evidence="2" id="KW-0449">Lipoprotein</keyword>